<sequence>MVGDEMTEHIFNRKSASIILKAKFETGKNKKKNHMVELQKFVDYISRQEAIRQDKLDHDYSEDELNELVRIEKALEKIEQETDQPVIKDLREMDKYIDYMTRKKAILENVDNEIVNGAFSNTKRYITKKDISKIKESVIEAKNNGSVMFQDVISFDNDFLVREGYYNPETNELNENILYEATKSMMGKMQEKEELVDPFWFATIHRNTEHIHIHVTAMERKNTREIMEYDGVLQARGKRKQSTLDDMIFKFGSKILDRTNEFEKISKLRKEVPLELKQSVKDSLIQLYVENNSRYDKELVKYLKELKKEIPSTTRGYNELPEETKEKIDEVTNYMTKDNPKRKEYDRMTKEIDELYQTTYGKRYNPQEYYLNRKKDFNARMGNAVVGQIKLLKQSEEKNLKSNELKNLLDGKKLNVKFNREKPEFKTKYAKQSYDDFQKRLEERQLAREKNEVHFKKISEKFKDKKLIRKIDRVINDDLNMYRAKNDYEVAQRMIEQEKMRQAREFEIGMN</sequence>
<dbReference type="EMBL" id="KY290886">
    <property type="protein sequence ID" value="ARQ19172.1"/>
    <property type="molecule type" value="Genomic_DNA"/>
</dbReference>
<proteinExistence type="predicted"/>
<name>A0A2H4HI79_ENTFL</name>
<dbReference type="AlphaFoldDB" id="A0A2H4HI79"/>
<keyword evidence="1" id="KW-0614">Plasmid</keyword>
<protein>
    <recommendedName>
        <fullName evidence="2">Relaxase</fullName>
    </recommendedName>
</protein>
<evidence type="ECO:0008006" key="2">
    <source>
        <dbReference type="Google" id="ProtNLM"/>
    </source>
</evidence>
<evidence type="ECO:0000313" key="1">
    <source>
        <dbReference type="EMBL" id="ARQ19172.1"/>
    </source>
</evidence>
<geneLocation type="plasmid" evidence="1">
    <name>pJH-T4</name>
</geneLocation>
<dbReference type="InterPro" id="IPR048101">
    <property type="entry name" value="MobP2"/>
</dbReference>
<dbReference type="NCBIfam" id="NF041498">
    <property type="entry name" value="MobP2"/>
    <property type="match status" value="1"/>
</dbReference>
<dbReference type="InterPro" id="IPR041073">
    <property type="entry name" value="MobL"/>
</dbReference>
<organism evidence="1">
    <name type="scientific">Enterococcus faecalis</name>
    <name type="common">Streptococcus faecalis</name>
    <dbReference type="NCBI Taxonomy" id="1351"/>
    <lineage>
        <taxon>Bacteria</taxon>
        <taxon>Bacillati</taxon>
        <taxon>Bacillota</taxon>
        <taxon>Bacilli</taxon>
        <taxon>Lactobacillales</taxon>
        <taxon>Enterococcaceae</taxon>
        <taxon>Enterococcus</taxon>
    </lineage>
</organism>
<dbReference type="Pfam" id="PF18555">
    <property type="entry name" value="MobL"/>
    <property type="match status" value="1"/>
</dbReference>
<reference evidence="1" key="1">
    <citation type="submission" date="2016-12" db="EMBL/GenBank/DDBJ databases">
        <title>Genetic characterization of cointegrate plasmids responsible for the mobilization of pRUM-like and pLAG, via pHTbeta, from Enterococcus faecium to E. faecalis.</title>
        <authorList>
            <person name="Di Sante L."/>
            <person name="Morroni G."/>
            <person name="Vignaroli C."/>
            <person name="Brenciani A."/>
        </authorList>
    </citation>
    <scope>NUCLEOTIDE SEQUENCE</scope>
    <source>
        <strain evidence="1">Transconjugant T4</strain>
        <plasmid evidence="1">pJH-T4</plasmid>
    </source>
</reference>
<accession>A0A2H4HI79</accession>